<feature type="transmembrane region" description="Helical" evidence="2">
    <location>
        <begin position="157"/>
        <end position="178"/>
    </location>
</feature>
<name>A0A1Q4V105_9ACTN</name>
<accession>A0A1Q4V105</accession>
<dbReference type="RefSeq" id="WP_073793243.1">
    <property type="nucleotide sequence ID" value="NZ_LFBV01000009.1"/>
</dbReference>
<dbReference type="Proteomes" id="UP000186455">
    <property type="component" value="Unassembled WGS sequence"/>
</dbReference>
<dbReference type="STRING" id="1048205.AB852_28815"/>
<reference evidence="3 4" key="1">
    <citation type="submission" date="2015-06" db="EMBL/GenBank/DDBJ databases">
        <title>Cloning and characterization of the uncialamcin biosynthetic gene cluster.</title>
        <authorList>
            <person name="Yan X."/>
            <person name="Huang T."/>
            <person name="Ge H."/>
            <person name="Shen B."/>
        </authorList>
    </citation>
    <scope>NUCLEOTIDE SEQUENCE [LARGE SCALE GENOMIC DNA]</scope>
    <source>
        <strain evidence="3 4">DCA2648</strain>
    </source>
</reference>
<evidence type="ECO:0000256" key="2">
    <source>
        <dbReference type="SAM" id="Phobius"/>
    </source>
</evidence>
<evidence type="ECO:0000313" key="4">
    <source>
        <dbReference type="Proteomes" id="UP000186455"/>
    </source>
</evidence>
<evidence type="ECO:0000256" key="1">
    <source>
        <dbReference type="SAM" id="MobiDB-lite"/>
    </source>
</evidence>
<keyword evidence="2" id="KW-0812">Transmembrane</keyword>
<keyword evidence="2" id="KW-1133">Transmembrane helix</keyword>
<feature type="compositionally biased region" description="Low complexity" evidence="1">
    <location>
        <begin position="9"/>
        <end position="34"/>
    </location>
</feature>
<keyword evidence="4" id="KW-1185">Reference proteome</keyword>
<feature type="compositionally biased region" description="Acidic residues" evidence="1">
    <location>
        <begin position="70"/>
        <end position="87"/>
    </location>
</feature>
<dbReference type="AlphaFoldDB" id="A0A1Q4V105"/>
<feature type="compositionally biased region" description="Basic and acidic residues" evidence="1">
    <location>
        <begin position="35"/>
        <end position="44"/>
    </location>
</feature>
<dbReference type="EMBL" id="LFBV01000009">
    <property type="protein sequence ID" value="OKH91555.1"/>
    <property type="molecule type" value="Genomic_DNA"/>
</dbReference>
<comment type="caution">
    <text evidence="3">The sequence shown here is derived from an EMBL/GenBank/DDBJ whole genome shotgun (WGS) entry which is preliminary data.</text>
</comment>
<feature type="transmembrane region" description="Helical" evidence="2">
    <location>
        <begin position="198"/>
        <end position="216"/>
    </location>
</feature>
<proteinExistence type="predicted"/>
<sequence length="229" mass="22315">MGTRTEDNAAAGADSAATGTEAGSGAAGAAPETAAKSDADRMTKTPDAANATDTVEKDGTVPDGTVQDAVADDGTDLVDDDDEGIDDEDLTAPVAKAPSGVGQGAAAVVSAALGVVGLSGGWIGTVASARESIIGQLEASSSGAGVAQQIQEVYGDAWHATALVGGIFALVALIVGAATLVRPLFGTPGTVQAPWVRSVAWAGVSLGVIGLLLSVAKYTDVLLSLPTAG</sequence>
<keyword evidence="2" id="KW-0472">Membrane</keyword>
<gene>
    <name evidence="3" type="ORF">AB852_28815</name>
</gene>
<organism evidence="3 4">
    <name type="scientific">Streptomyces uncialis</name>
    <dbReference type="NCBI Taxonomy" id="1048205"/>
    <lineage>
        <taxon>Bacteria</taxon>
        <taxon>Bacillati</taxon>
        <taxon>Actinomycetota</taxon>
        <taxon>Actinomycetes</taxon>
        <taxon>Kitasatosporales</taxon>
        <taxon>Streptomycetaceae</taxon>
        <taxon>Streptomyces</taxon>
    </lineage>
</organism>
<evidence type="ECO:0000313" key="3">
    <source>
        <dbReference type="EMBL" id="OKH91555.1"/>
    </source>
</evidence>
<protein>
    <submittedName>
        <fullName evidence="3">Uncharacterized protein</fullName>
    </submittedName>
</protein>
<feature type="region of interest" description="Disordered" evidence="1">
    <location>
        <begin position="1"/>
        <end position="87"/>
    </location>
</feature>